<evidence type="ECO:0000313" key="3">
    <source>
        <dbReference type="EMBL" id="KAK0465682.1"/>
    </source>
</evidence>
<feature type="transmembrane region" description="Helical" evidence="2">
    <location>
        <begin position="31"/>
        <end position="50"/>
    </location>
</feature>
<feature type="transmembrane region" description="Helical" evidence="2">
    <location>
        <begin position="184"/>
        <end position="202"/>
    </location>
</feature>
<proteinExistence type="predicted"/>
<keyword evidence="2" id="KW-0472">Membrane</keyword>
<evidence type="ECO:0000256" key="1">
    <source>
        <dbReference type="SAM" id="MobiDB-lite"/>
    </source>
</evidence>
<feature type="region of interest" description="Disordered" evidence="1">
    <location>
        <begin position="252"/>
        <end position="290"/>
    </location>
</feature>
<reference evidence="3" key="1">
    <citation type="submission" date="2023-06" db="EMBL/GenBank/DDBJ databases">
        <authorList>
            <consortium name="Lawrence Berkeley National Laboratory"/>
            <person name="Ahrendt S."/>
            <person name="Sahu N."/>
            <person name="Indic B."/>
            <person name="Wong-Bajracharya J."/>
            <person name="Merenyi Z."/>
            <person name="Ke H.-M."/>
            <person name="Monk M."/>
            <person name="Kocsube S."/>
            <person name="Drula E."/>
            <person name="Lipzen A."/>
            <person name="Balint B."/>
            <person name="Henrissat B."/>
            <person name="Andreopoulos B."/>
            <person name="Martin F.M."/>
            <person name="Harder C.B."/>
            <person name="Rigling D."/>
            <person name="Ford K.L."/>
            <person name="Foster G.D."/>
            <person name="Pangilinan J."/>
            <person name="Papanicolaou A."/>
            <person name="Barry K."/>
            <person name="LaButti K."/>
            <person name="Viragh M."/>
            <person name="Koriabine M."/>
            <person name="Yan M."/>
            <person name="Riley R."/>
            <person name="Champramary S."/>
            <person name="Plett K.L."/>
            <person name="Tsai I.J."/>
            <person name="Slot J."/>
            <person name="Sipos G."/>
            <person name="Plett J."/>
            <person name="Nagy L.G."/>
            <person name="Grigoriev I.V."/>
        </authorList>
    </citation>
    <scope>NUCLEOTIDE SEQUENCE</scope>
    <source>
        <strain evidence="3">ICMP 16352</strain>
    </source>
</reference>
<dbReference type="Proteomes" id="UP001175227">
    <property type="component" value="Unassembled WGS sequence"/>
</dbReference>
<comment type="caution">
    <text evidence="3">The sequence shown here is derived from an EMBL/GenBank/DDBJ whole genome shotgun (WGS) entry which is preliminary data.</text>
</comment>
<keyword evidence="2" id="KW-1133">Transmembrane helix</keyword>
<feature type="compositionally biased region" description="Basic and acidic residues" evidence="1">
    <location>
        <begin position="269"/>
        <end position="281"/>
    </location>
</feature>
<keyword evidence="4" id="KW-1185">Reference proteome</keyword>
<organism evidence="3 4">
    <name type="scientific">Armillaria novae-zelandiae</name>
    <dbReference type="NCBI Taxonomy" id="153914"/>
    <lineage>
        <taxon>Eukaryota</taxon>
        <taxon>Fungi</taxon>
        <taxon>Dikarya</taxon>
        <taxon>Basidiomycota</taxon>
        <taxon>Agaricomycotina</taxon>
        <taxon>Agaricomycetes</taxon>
        <taxon>Agaricomycetidae</taxon>
        <taxon>Agaricales</taxon>
        <taxon>Marasmiineae</taxon>
        <taxon>Physalacriaceae</taxon>
        <taxon>Armillaria</taxon>
    </lineage>
</organism>
<sequence length="290" mass="31814">MAYQVDIPPDLGDSDITAINEYLDDHLNMQIFYALLHGIYTGVFAVTLWISNDQSLINPGLLDESRTSTFVTHAQSFQSIYFMLLNSQNGIFLGMNITDVLTTIVADLTMIWRCWIVSGQKWHAVLPPILALTSGTVFKLKDTYQSLATTIWCTVLIIYFILAAGRISDGIGGGLGVYRNAIEILIQSSALYSVFLIFFVPLEFRGDRAAPYIDALSGIARGIAPTLLVGRVAAGHARSDDSWQGSTMSSLHFGTSGSQNSEQLSLEEEMSHMSLPEERFRSSVGGDVQA</sequence>
<dbReference type="EMBL" id="JAUEPR010000094">
    <property type="protein sequence ID" value="KAK0465682.1"/>
    <property type="molecule type" value="Genomic_DNA"/>
</dbReference>
<keyword evidence="2" id="KW-0812">Transmembrane</keyword>
<name>A0AA39NHE1_9AGAR</name>
<evidence type="ECO:0000313" key="4">
    <source>
        <dbReference type="Proteomes" id="UP001175227"/>
    </source>
</evidence>
<feature type="transmembrane region" description="Helical" evidence="2">
    <location>
        <begin position="147"/>
        <end position="164"/>
    </location>
</feature>
<gene>
    <name evidence="3" type="ORF">IW261DRAFT_1613391</name>
</gene>
<evidence type="ECO:0000256" key="2">
    <source>
        <dbReference type="SAM" id="Phobius"/>
    </source>
</evidence>
<accession>A0AA39NHE1</accession>
<dbReference type="AlphaFoldDB" id="A0AA39NHE1"/>
<protein>
    <submittedName>
        <fullName evidence="3">Uncharacterized protein</fullName>
    </submittedName>
</protein>